<accession>A0A383WCC7</accession>
<dbReference type="Pfam" id="PF14777">
    <property type="entry name" value="BBIP10"/>
    <property type="match status" value="1"/>
</dbReference>
<proteinExistence type="predicted"/>
<evidence type="ECO:0000313" key="3">
    <source>
        <dbReference type="EMBL" id="SZX75287.1"/>
    </source>
</evidence>
<organism evidence="3 4">
    <name type="scientific">Tetradesmus obliquus</name>
    <name type="common">Green alga</name>
    <name type="synonym">Acutodesmus obliquus</name>
    <dbReference type="NCBI Taxonomy" id="3088"/>
    <lineage>
        <taxon>Eukaryota</taxon>
        <taxon>Viridiplantae</taxon>
        <taxon>Chlorophyta</taxon>
        <taxon>core chlorophytes</taxon>
        <taxon>Chlorophyceae</taxon>
        <taxon>CS clade</taxon>
        <taxon>Sphaeropleales</taxon>
        <taxon>Scenedesmaceae</taxon>
        <taxon>Tetradesmus</taxon>
    </lineage>
</organism>
<evidence type="ECO:0000313" key="2">
    <source>
        <dbReference type="EMBL" id="SZX65949.1"/>
    </source>
</evidence>
<dbReference type="PANTHER" id="PTHR28596">
    <property type="entry name" value="BBSOME-INTERACTING PROTEIN 1"/>
    <property type="match status" value="1"/>
</dbReference>
<dbReference type="GO" id="GO:0097500">
    <property type="term" value="P:receptor localization to non-motile cilium"/>
    <property type="evidence" value="ECO:0007669"/>
    <property type="project" value="TreeGrafter"/>
</dbReference>
<evidence type="ECO:0000256" key="1">
    <source>
        <dbReference type="SAM" id="MobiDB-lite"/>
    </source>
</evidence>
<reference evidence="3 4" key="1">
    <citation type="submission" date="2016-10" db="EMBL/GenBank/DDBJ databases">
        <authorList>
            <person name="Cai Z."/>
        </authorList>
    </citation>
    <scope>NUCLEOTIDE SEQUENCE [LARGE SCALE GENOMIC DNA]</scope>
</reference>
<dbReference type="InterPro" id="IPR028233">
    <property type="entry name" value="BBIP10"/>
</dbReference>
<sequence length="77" mass="8373">MSESQKRAPLQEVLPKSGLVVSEKGGLSELLCKPKLLPLKSITLQKLEEMEAQVAALNQQQQAANRPQTSAARFASQ</sequence>
<evidence type="ECO:0000313" key="4">
    <source>
        <dbReference type="Proteomes" id="UP000256970"/>
    </source>
</evidence>
<evidence type="ECO:0008006" key="5">
    <source>
        <dbReference type="Google" id="ProtNLM"/>
    </source>
</evidence>
<dbReference type="EMBL" id="FNXT01000674">
    <property type="protein sequence ID" value="SZX65949.1"/>
    <property type="molecule type" value="Genomic_DNA"/>
</dbReference>
<dbReference type="AlphaFoldDB" id="A0A383WCC7"/>
<dbReference type="GO" id="GO:0060271">
    <property type="term" value="P:cilium assembly"/>
    <property type="evidence" value="ECO:0007669"/>
    <property type="project" value="InterPro"/>
</dbReference>
<keyword evidence="4" id="KW-1185">Reference proteome</keyword>
<gene>
    <name evidence="3" type="ORF">BQ4739_LOCUS15574</name>
    <name evidence="2" type="ORF">BQ4739_LOCUS6405</name>
</gene>
<dbReference type="GO" id="GO:0034464">
    <property type="term" value="C:BBSome"/>
    <property type="evidence" value="ECO:0007669"/>
    <property type="project" value="InterPro"/>
</dbReference>
<feature type="region of interest" description="Disordered" evidence="1">
    <location>
        <begin position="57"/>
        <end position="77"/>
    </location>
</feature>
<dbReference type="EMBL" id="FNXT01001228">
    <property type="protein sequence ID" value="SZX75287.1"/>
    <property type="molecule type" value="Genomic_DNA"/>
</dbReference>
<feature type="compositionally biased region" description="Polar residues" evidence="1">
    <location>
        <begin position="65"/>
        <end position="77"/>
    </location>
</feature>
<dbReference type="PANTHER" id="PTHR28596:SF1">
    <property type="entry name" value="BBSOME-INTERACTING PROTEIN 1"/>
    <property type="match status" value="1"/>
</dbReference>
<dbReference type="Proteomes" id="UP000256970">
    <property type="component" value="Unassembled WGS sequence"/>
</dbReference>
<protein>
    <recommendedName>
        <fullName evidence="5">BBSome-interacting protein 1</fullName>
    </recommendedName>
</protein>
<name>A0A383WCC7_TETOB</name>